<name>A0ABT8TE41_9GAMM</name>
<keyword evidence="1" id="KW-0472">Membrane</keyword>
<feature type="transmembrane region" description="Helical" evidence="1">
    <location>
        <begin position="45"/>
        <end position="65"/>
    </location>
</feature>
<feature type="transmembrane region" description="Helical" evidence="1">
    <location>
        <begin position="72"/>
        <end position="91"/>
    </location>
</feature>
<evidence type="ECO:0000256" key="1">
    <source>
        <dbReference type="SAM" id="Phobius"/>
    </source>
</evidence>
<sequence>MARTPTLFSAPKTRVLACIIGVLITATLITAGGATYLPFNEIDRIGVPILLFPVTWTLLFLFAAMARSVWRVWAALSLLSLVHAGLIYQHLAG</sequence>
<evidence type="ECO:0000313" key="2">
    <source>
        <dbReference type="EMBL" id="MDO3382355.1"/>
    </source>
</evidence>
<keyword evidence="1" id="KW-0812">Transmembrane</keyword>
<evidence type="ECO:0000313" key="3">
    <source>
        <dbReference type="Proteomes" id="UP001168380"/>
    </source>
</evidence>
<feature type="transmembrane region" description="Helical" evidence="1">
    <location>
        <begin position="15"/>
        <end position="39"/>
    </location>
</feature>
<keyword evidence="3" id="KW-1185">Reference proteome</keyword>
<organism evidence="2 3">
    <name type="scientific">Gilvimarinus algae</name>
    <dbReference type="NCBI Taxonomy" id="3058037"/>
    <lineage>
        <taxon>Bacteria</taxon>
        <taxon>Pseudomonadati</taxon>
        <taxon>Pseudomonadota</taxon>
        <taxon>Gammaproteobacteria</taxon>
        <taxon>Cellvibrionales</taxon>
        <taxon>Cellvibrionaceae</taxon>
        <taxon>Gilvimarinus</taxon>
    </lineage>
</organism>
<accession>A0ABT8TE41</accession>
<gene>
    <name evidence="2" type="ORF">QWI16_09220</name>
</gene>
<comment type="caution">
    <text evidence="2">The sequence shown here is derived from an EMBL/GenBank/DDBJ whole genome shotgun (WGS) entry which is preliminary data.</text>
</comment>
<dbReference type="EMBL" id="JAULRT010000052">
    <property type="protein sequence ID" value="MDO3382355.1"/>
    <property type="molecule type" value="Genomic_DNA"/>
</dbReference>
<reference evidence="2" key="1">
    <citation type="submission" date="2023-07" db="EMBL/GenBank/DDBJ databases">
        <title>Gilvimarinus algae sp. nov., isolated from the surface of Kelp.</title>
        <authorList>
            <person name="Sun Y.Y."/>
            <person name="Gong Y."/>
            <person name="Du Z.J."/>
        </authorList>
    </citation>
    <scope>NUCLEOTIDE SEQUENCE</scope>
    <source>
        <strain evidence="2">SDUM040014</strain>
    </source>
</reference>
<dbReference type="RefSeq" id="WP_302712562.1">
    <property type="nucleotide sequence ID" value="NZ_JAULRT010000052.1"/>
</dbReference>
<proteinExistence type="predicted"/>
<keyword evidence="1" id="KW-1133">Transmembrane helix</keyword>
<dbReference type="Proteomes" id="UP001168380">
    <property type="component" value="Unassembled WGS sequence"/>
</dbReference>
<protein>
    <submittedName>
        <fullName evidence="2">Uncharacterized protein</fullName>
    </submittedName>
</protein>